<organism evidence="2 3">
    <name type="scientific">Colocasia esculenta</name>
    <name type="common">Wild taro</name>
    <name type="synonym">Arum esculentum</name>
    <dbReference type="NCBI Taxonomy" id="4460"/>
    <lineage>
        <taxon>Eukaryota</taxon>
        <taxon>Viridiplantae</taxon>
        <taxon>Streptophyta</taxon>
        <taxon>Embryophyta</taxon>
        <taxon>Tracheophyta</taxon>
        <taxon>Spermatophyta</taxon>
        <taxon>Magnoliopsida</taxon>
        <taxon>Liliopsida</taxon>
        <taxon>Araceae</taxon>
        <taxon>Aroideae</taxon>
        <taxon>Colocasieae</taxon>
        <taxon>Colocasia</taxon>
    </lineage>
</organism>
<protein>
    <submittedName>
        <fullName evidence="2">Uncharacterized protein</fullName>
    </submittedName>
</protein>
<name>A0A843TUZ8_COLES</name>
<dbReference type="Proteomes" id="UP000652761">
    <property type="component" value="Unassembled WGS sequence"/>
</dbReference>
<dbReference type="SUPFAM" id="SSF52058">
    <property type="entry name" value="L domain-like"/>
    <property type="match status" value="1"/>
</dbReference>
<keyword evidence="3" id="KW-1185">Reference proteome</keyword>
<feature type="compositionally biased region" description="Polar residues" evidence="1">
    <location>
        <begin position="1"/>
        <end position="17"/>
    </location>
</feature>
<proteinExistence type="predicted"/>
<sequence length="99" mass="10775">MGRSWASPSSIRTSTARSPLPPATSATLLTQPLQQLWRLQLELNLLNGTFPKELGGLAKLEYLSLGGNPFRPPMALPAEFGNLGRASAIWPNSSTWICR</sequence>
<reference evidence="2" key="1">
    <citation type="submission" date="2017-07" db="EMBL/GenBank/DDBJ databases">
        <title>Taro Niue Genome Assembly and Annotation.</title>
        <authorList>
            <person name="Atibalentja N."/>
            <person name="Keating K."/>
            <person name="Fields C.J."/>
        </authorList>
    </citation>
    <scope>NUCLEOTIDE SEQUENCE</scope>
    <source>
        <strain evidence="2">Niue_2</strain>
        <tissue evidence="2">Leaf</tissue>
    </source>
</reference>
<dbReference type="Gene3D" id="3.80.10.10">
    <property type="entry name" value="Ribonuclease Inhibitor"/>
    <property type="match status" value="1"/>
</dbReference>
<dbReference type="EMBL" id="NMUH01000157">
    <property type="protein sequence ID" value="MQL73214.1"/>
    <property type="molecule type" value="Genomic_DNA"/>
</dbReference>
<evidence type="ECO:0000313" key="2">
    <source>
        <dbReference type="EMBL" id="MQL73214.1"/>
    </source>
</evidence>
<evidence type="ECO:0000256" key="1">
    <source>
        <dbReference type="SAM" id="MobiDB-lite"/>
    </source>
</evidence>
<dbReference type="InterPro" id="IPR032675">
    <property type="entry name" value="LRR_dom_sf"/>
</dbReference>
<feature type="region of interest" description="Disordered" evidence="1">
    <location>
        <begin position="1"/>
        <end position="24"/>
    </location>
</feature>
<gene>
    <name evidence="2" type="ORF">Taro_005549</name>
</gene>
<comment type="caution">
    <text evidence="2">The sequence shown here is derived from an EMBL/GenBank/DDBJ whole genome shotgun (WGS) entry which is preliminary data.</text>
</comment>
<accession>A0A843TUZ8</accession>
<dbReference type="AlphaFoldDB" id="A0A843TUZ8"/>
<evidence type="ECO:0000313" key="3">
    <source>
        <dbReference type="Proteomes" id="UP000652761"/>
    </source>
</evidence>